<dbReference type="EMBL" id="BSXT01007534">
    <property type="protein sequence ID" value="GMF63898.1"/>
    <property type="molecule type" value="Genomic_DNA"/>
</dbReference>
<gene>
    <name evidence="1" type="ORF">Pfra01_002788100</name>
</gene>
<dbReference type="Proteomes" id="UP001165121">
    <property type="component" value="Unassembled WGS sequence"/>
</dbReference>
<accession>A0A9W6YGB5</accession>
<evidence type="ECO:0000313" key="2">
    <source>
        <dbReference type="Proteomes" id="UP001165121"/>
    </source>
</evidence>
<organism evidence="1 2">
    <name type="scientific">Phytophthora fragariaefolia</name>
    <dbReference type="NCBI Taxonomy" id="1490495"/>
    <lineage>
        <taxon>Eukaryota</taxon>
        <taxon>Sar</taxon>
        <taxon>Stramenopiles</taxon>
        <taxon>Oomycota</taxon>
        <taxon>Peronosporomycetes</taxon>
        <taxon>Peronosporales</taxon>
        <taxon>Peronosporaceae</taxon>
        <taxon>Phytophthora</taxon>
    </lineage>
</organism>
<proteinExistence type="predicted"/>
<reference evidence="1" key="1">
    <citation type="submission" date="2023-04" db="EMBL/GenBank/DDBJ databases">
        <title>Phytophthora fragariaefolia NBRC 109709.</title>
        <authorList>
            <person name="Ichikawa N."/>
            <person name="Sato H."/>
            <person name="Tonouchi N."/>
        </authorList>
    </citation>
    <scope>NUCLEOTIDE SEQUENCE</scope>
    <source>
        <strain evidence="1">NBRC 109709</strain>
    </source>
</reference>
<sequence length="104" mass="11835">MLPHDNEETSVVLDPIPYTGLDDGSVHYGGYWYHFDFLVILYREEYKNDKALLDNSDDSGDVVVIAMDYSHNLTIPSVVENDLRRKIDGRVTEDSKDTECSSTC</sequence>
<protein>
    <submittedName>
        <fullName evidence="1">Unnamed protein product</fullName>
    </submittedName>
</protein>
<name>A0A9W6YGB5_9STRA</name>
<keyword evidence="2" id="KW-1185">Reference proteome</keyword>
<comment type="caution">
    <text evidence="1">The sequence shown here is derived from an EMBL/GenBank/DDBJ whole genome shotgun (WGS) entry which is preliminary data.</text>
</comment>
<dbReference type="AlphaFoldDB" id="A0A9W6YGB5"/>
<evidence type="ECO:0000313" key="1">
    <source>
        <dbReference type="EMBL" id="GMF63898.1"/>
    </source>
</evidence>